<dbReference type="EMBL" id="QBMC01000076">
    <property type="protein sequence ID" value="PZO16763.1"/>
    <property type="molecule type" value="Genomic_DNA"/>
</dbReference>
<evidence type="ECO:0000313" key="3">
    <source>
        <dbReference type="EMBL" id="PZO16763.1"/>
    </source>
</evidence>
<proteinExistence type="predicted"/>
<reference evidence="3 4" key="2">
    <citation type="submission" date="2018-06" db="EMBL/GenBank/DDBJ databases">
        <title>Metagenomic assembly of (sub)arctic Cyanobacteria and their associated microbiome from non-axenic cultures.</title>
        <authorList>
            <person name="Baurain D."/>
        </authorList>
    </citation>
    <scope>NUCLEOTIDE SEQUENCE [LARGE SCALE GENOMIC DNA]</scope>
    <source>
        <strain evidence="3">ULC129bin1</strain>
    </source>
</reference>
<accession>A0A2W4U718</accession>
<comment type="caution">
    <text evidence="3">The sequence shown here is derived from an EMBL/GenBank/DDBJ whole genome shotgun (WGS) entry which is preliminary data.</text>
</comment>
<sequence>MIQTTLFPDTFRQSVSFSNDDVADIFEQVADLLAAQDDDFYRIRAYRRGARAVRSQIQLVTGIFEQEGTVGLEKLPHIGRKLALSIEEIAQTGELALLERLLIDVSPEDLFTTVPGIGQVLARRIYRKLGIDSLEALEQAAHDGTLTTLPGFGRGRIQLVQATLETMLNKSSHQRLKARRWQQEKPKLKPQRQPDQAAKPSIELLLEIDEQYRYLAKAGQLRMVTPRRFNPEGKRWLPVMQMNKDEWSFNVLFSNTARSHELNKTHDWVVVNYRHEEQQGQCTIVTETRGEQKGDRVVRGSAAIAA</sequence>
<dbReference type="GO" id="GO:0003677">
    <property type="term" value="F:DNA binding"/>
    <property type="evidence" value="ECO:0007669"/>
    <property type="project" value="UniProtKB-KW"/>
</dbReference>
<evidence type="ECO:0000313" key="4">
    <source>
        <dbReference type="Proteomes" id="UP000249354"/>
    </source>
</evidence>
<dbReference type="PANTHER" id="PTHR11276:SF28">
    <property type="entry name" value="DNA POLYMERASE LAMBDA"/>
    <property type="match status" value="1"/>
</dbReference>
<dbReference type="Gene3D" id="1.10.150.110">
    <property type="entry name" value="DNA polymerase beta, N-terminal domain-like"/>
    <property type="match status" value="1"/>
</dbReference>
<dbReference type="PANTHER" id="PTHR11276">
    <property type="entry name" value="DNA POLYMERASE TYPE-X FAMILY MEMBER"/>
    <property type="match status" value="1"/>
</dbReference>
<name>A0A2W4U718_9CYAN</name>
<dbReference type="InterPro" id="IPR010996">
    <property type="entry name" value="HHH_MUS81"/>
</dbReference>
<dbReference type="Proteomes" id="UP000249354">
    <property type="component" value="Unassembled WGS sequence"/>
</dbReference>
<dbReference type="GO" id="GO:0006281">
    <property type="term" value="P:DNA repair"/>
    <property type="evidence" value="ECO:0007669"/>
    <property type="project" value="InterPro"/>
</dbReference>
<dbReference type="SUPFAM" id="SSF47781">
    <property type="entry name" value="RuvA domain 2-like"/>
    <property type="match status" value="1"/>
</dbReference>
<dbReference type="InterPro" id="IPR022312">
    <property type="entry name" value="DNA_pol_X"/>
</dbReference>
<feature type="domain" description="Crossover junction endonuclease MUS81-like HHH" evidence="2">
    <location>
        <begin position="19"/>
        <end position="95"/>
    </location>
</feature>
<feature type="region of interest" description="Disordered" evidence="1">
    <location>
        <begin position="171"/>
        <end position="199"/>
    </location>
</feature>
<dbReference type="Pfam" id="PF14520">
    <property type="entry name" value="HHH_5"/>
    <property type="match status" value="1"/>
</dbReference>
<dbReference type="Gene3D" id="1.10.150.20">
    <property type="entry name" value="5' to 3' exonuclease, C-terminal subdomain"/>
    <property type="match status" value="1"/>
</dbReference>
<dbReference type="GO" id="GO:0003887">
    <property type="term" value="F:DNA-directed DNA polymerase activity"/>
    <property type="evidence" value="ECO:0007669"/>
    <property type="project" value="InterPro"/>
</dbReference>
<keyword evidence="3" id="KW-0238">DNA-binding</keyword>
<gene>
    <name evidence="3" type="ORF">DCF25_12120</name>
</gene>
<reference evidence="4" key="1">
    <citation type="submission" date="2018-04" db="EMBL/GenBank/DDBJ databases">
        <authorList>
            <person name="Cornet L."/>
        </authorList>
    </citation>
    <scope>NUCLEOTIDE SEQUENCE [LARGE SCALE GENOMIC DNA]</scope>
</reference>
<dbReference type="InterPro" id="IPR027421">
    <property type="entry name" value="DNA_pol_lamdba_lyase_dom_sf"/>
</dbReference>
<protein>
    <submittedName>
        <fullName evidence="3">DNA-binding protein</fullName>
    </submittedName>
</protein>
<dbReference type="SUPFAM" id="SSF47802">
    <property type="entry name" value="DNA polymerase beta, N-terminal domain-like"/>
    <property type="match status" value="1"/>
</dbReference>
<dbReference type="AlphaFoldDB" id="A0A2W4U718"/>
<evidence type="ECO:0000256" key="1">
    <source>
        <dbReference type="SAM" id="MobiDB-lite"/>
    </source>
</evidence>
<dbReference type="InterPro" id="IPR010994">
    <property type="entry name" value="RuvA_2-like"/>
</dbReference>
<dbReference type="Pfam" id="PF14716">
    <property type="entry name" value="HHH_8"/>
    <property type="match status" value="1"/>
</dbReference>
<organism evidence="3 4">
    <name type="scientific">Leptolyngbya foveolarum</name>
    <dbReference type="NCBI Taxonomy" id="47253"/>
    <lineage>
        <taxon>Bacteria</taxon>
        <taxon>Bacillati</taxon>
        <taxon>Cyanobacteriota</taxon>
        <taxon>Cyanophyceae</taxon>
        <taxon>Leptolyngbyales</taxon>
        <taxon>Leptolyngbyaceae</taxon>
        <taxon>Leptolyngbya group</taxon>
        <taxon>Leptolyngbya</taxon>
    </lineage>
</organism>
<evidence type="ECO:0000259" key="2">
    <source>
        <dbReference type="Pfam" id="PF14716"/>
    </source>
</evidence>